<proteinExistence type="predicted"/>
<reference evidence="2" key="1">
    <citation type="submission" date="2021-01" db="EMBL/GenBank/DDBJ databases">
        <title>Caligus Genome Assembly.</title>
        <authorList>
            <person name="Gallardo-Escarate C."/>
        </authorList>
    </citation>
    <scope>NUCLEOTIDE SEQUENCE [LARGE SCALE GENOMIC DNA]</scope>
</reference>
<dbReference type="EMBL" id="CP045898">
    <property type="protein sequence ID" value="QQP40015.1"/>
    <property type="molecule type" value="Genomic_DNA"/>
</dbReference>
<dbReference type="Proteomes" id="UP000595437">
    <property type="component" value="Chromosome 9"/>
</dbReference>
<accession>A0A7T8K021</accession>
<evidence type="ECO:0000313" key="2">
    <source>
        <dbReference type="Proteomes" id="UP000595437"/>
    </source>
</evidence>
<organism evidence="1 2">
    <name type="scientific">Caligus rogercresseyi</name>
    <name type="common">Sea louse</name>
    <dbReference type="NCBI Taxonomy" id="217165"/>
    <lineage>
        <taxon>Eukaryota</taxon>
        <taxon>Metazoa</taxon>
        <taxon>Ecdysozoa</taxon>
        <taxon>Arthropoda</taxon>
        <taxon>Crustacea</taxon>
        <taxon>Multicrustacea</taxon>
        <taxon>Hexanauplia</taxon>
        <taxon>Copepoda</taxon>
        <taxon>Siphonostomatoida</taxon>
        <taxon>Caligidae</taxon>
        <taxon>Caligus</taxon>
    </lineage>
</organism>
<name>A0A7T8K021_CALRO</name>
<evidence type="ECO:0000313" key="1">
    <source>
        <dbReference type="EMBL" id="QQP40015.1"/>
    </source>
</evidence>
<sequence length="59" mass="6496">LTVKSRGSDFIKMSVISREGTRARDVTSLLTTVGCLSEKLKMKIGKDSSNYEGKEEEVS</sequence>
<gene>
    <name evidence="1" type="ORF">FKW44_013914</name>
</gene>
<dbReference type="AlphaFoldDB" id="A0A7T8K021"/>
<feature type="non-terminal residue" evidence="1">
    <location>
        <position position="1"/>
    </location>
</feature>
<keyword evidence="2" id="KW-1185">Reference proteome</keyword>
<protein>
    <submittedName>
        <fullName evidence="1">Uncharacterized protein</fullName>
    </submittedName>
</protein>